<dbReference type="InterPro" id="IPR002180">
    <property type="entry name" value="LS/RS"/>
</dbReference>
<keyword evidence="5 7" id="KW-0808">Transferase</keyword>
<evidence type="ECO:0000256" key="2">
    <source>
        <dbReference type="ARBA" id="ARBA00007424"/>
    </source>
</evidence>
<comment type="caution">
    <text evidence="8">The sequence shown here is derived from an EMBL/GenBank/DDBJ whole genome shotgun (WGS) entry which is preliminary data.</text>
</comment>
<evidence type="ECO:0000256" key="6">
    <source>
        <dbReference type="ARBA" id="ARBA00048785"/>
    </source>
</evidence>
<evidence type="ECO:0000313" key="8">
    <source>
        <dbReference type="EMBL" id="EXI68421.1"/>
    </source>
</evidence>
<proteinExistence type="inferred from homology"/>
<feature type="binding site" evidence="7">
    <location>
        <begin position="103"/>
        <end position="104"/>
    </location>
    <ligand>
        <name>(2S)-2-hydroxy-3-oxobutyl phosphate</name>
        <dbReference type="ChEBI" id="CHEBI:58830"/>
    </ligand>
</feature>
<dbReference type="InterPro" id="IPR034964">
    <property type="entry name" value="LS"/>
</dbReference>
<evidence type="ECO:0000256" key="4">
    <source>
        <dbReference type="ARBA" id="ARBA00022619"/>
    </source>
</evidence>
<dbReference type="PANTHER" id="PTHR21058">
    <property type="entry name" value="6,7-DIMETHYL-8-RIBITYLLUMAZINE SYNTHASE DMRL SYNTHASE LUMAZINE SYNTHASE"/>
    <property type="match status" value="1"/>
</dbReference>
<organism evidence="8 9">
    <name type="scientific">Candidatus Accumulibacter adjunctus</name>
    <dbReference type="NCBI Taxonomy" id="1454001"/>
    <lineage>
        <taxon>Bacteria</taxon>
        <taxon>Pseudomonadati</taxon>
        <taxon>Pseudomonadota</taxon>
        <taxon>Betaproteobacteria</taxon>
        <taxon>Candidatus Accumulibacter</taxon>
    </lineage>
</organism>
<dbReference type="InterPro" id="IPR036467">
    <property type="entry name" value="LS/RS_sf"/>
</dbReference>
<dbReference type="SUPFAM" id="SSF52121">
    <property type="entry name" value="Lumazine synthase"/>
    <property type="match status" value="1"/>
</dbReference>
<name>A0A011N0P0_9PROT</name>
<dbReference type="EMBL" id="JFAX01000005">
    <property type="protein sequence ID" value="EXI68421.1"/>
    <property type="molecule type" value="Genomic_DNA"/>
</dbReference>
<feature type="binding site" evidence="7">
    <location>
        <position position="40"/>
    </location>
    <ligand>
        <name>5-amino-6-(D-ribitylamino)uracil</name>
        <dbReference type="ChEBI" id="CHEBI:15934"/>
    </ligand>
</feature>
<reference evidence="8" key="1">
    <citation type="submission" date="2014-02" db="EMBL/GenBank/DDBJ databases">
        <title>Expanding our view of genomic diversity in Candidatus Accumulibacter clades.</title>
        <authorList>
            <person name="Skennerton C.T."/>
            <person name="Barr J.J."/>
            <person name="Slater F.R."/>
            <person name="Bond P.L."/>
            <person name="Tyson G.W."/>
        </authorList>
    </citation>
    <scope>NUCLEOTIDE SEQUENCE [LARGE SCALE GENOMIC DNA]</scope>
</reference>
<feature type="binding site" evidence="7">
    <location>
        <position position="131"/>
    </location>
    <ligand>
        <name>5-amino-6-(D-ribitylamino)uracil</name>
        <dbReference type="ChEBI" id="CHEBI:15934"/>
    </ligand>
</feature>
<dbReference type="STRING" id="1454001.AW08_01203"/>
<dbReference type="Pfam" id="PF00885">
    <property type="entry name" value="DMRL_synthase"/>
    <property type="match status" value="1"/>
</dbReference>
<dbReference type="UniPathway" id="UPA00275">
    <property type="reaction ID" value="UER00404"/>
</dbReference>
<dbReference type="EC" id="2.5.1.78" evidence="3 7"/>
<dbReference type="HAMAP" id="MF_00178">
    <property type="entry name" value="Lumazine_synth"/>
    <property type="match status" value="1"/>
</dbReference>
<evidence type="ECO:0000256" key="1">
    <source>
        <dbReference type="ARBA" id="ARBA00004917"/>
    </source>
</evidence>
<dbReference type="GO" id="GO:0009349">
    <property type="term" value="C:riboflavin synthase complex"/>
    <property type="evidence" value="ECO:0007669"/>
    <property type="project" value="UniProtKB-UniRule"/>
</dbReference>
<evidence type="ECO:0000256" key="7">
    <source>
        <dbReference type="HAMAP-Rule" id="MF_00178"/>
    </source>
</evidence>
<comment type="function">
    <text evidence="7">Catalyzes the formation of 6,7-dimethyl-8-ribityllumazine by condensation of 5-amino-6-(D-ribitylamino)uracil with 3,4-dihydroxy-2-butanone 4-phosphate. This is the penultimate step in the biosynthesis of riboflavin.</text>
</comment>
<comment type="pathway">
    <text evidence="1 7">Cofactor biosynthesis; riboflavin biosynthesis; riboflavin from 2-hydroxy-3-oxobutyl phosphate and 5-amino-6-(D-ribitylamino)uracil: step 1/2.</text>
</comment>
<feature type="active site" description="Proton donor" evidence="7">
    <location>
        <position position="106"/>
    </location>
</feature>
<accession>A0A011N0P0</accession>
<comment type="similarity">
    <text evidence="2 7">Belongs to the DMRL synthase family.</text>
</comment>
<sequence length="172" mass="18474">MANPKRPPSIRPLTSGSGIREYEPALDGVGLTVAVVMSRFNQDIGEGLLSACTSELTRLGVAEDAITVATVPGALEIPLALQTMARTARYDALIALGAVIRGETYHFEIVANDSCRALMELQLASEVPIANGVLTCEDDDQALARMHQKGIDCARAAVEMANLLRLVREDRR</sequence>
<dbReference type="NCBIfam" id="TIGR00114">
    <property type="entry name" value="lumazine-synth"/>
    <property type="match status" value="1"/>
</dbReference>
<dbReference type="GO" id="GO:0005829">
    <property type="term" value="C:cytosol"/>
    <property type="evidence" value="ECO:0007669"/>
    <property type="project" value="TreeGrafter"/>
</dbReference>
<feature type="binding site" evidence="7">
    <location>
        <position position="145"/>
    </location>
    <ligand>
        <name>(2S)-2-hydroxy-3-oxobutyl phosphate</name>
        <dbReference type="ChEBI" id="CHEBI:58830"/>
    </ligand>
</feature>
<dbReference type="PATRIC" id="fig|1454001.3.peg.1227"/>
<dbReference type="PANTHER" id="PTHR21058:SF0">
    <property type="entry name" value="6,7-DIMETHYL-8-RIBITYLLUMAZINE SYNTHASE"/>
    <property type="match status" value="1"/>
</dbReference>
<keyword evidence="4 7" id="KW-0686">Riboflavin biosynthesis</keyword>
<protein>
    <recommendedName>
        <fullName evidence="3 7">6,7-dimethyl-8-ribityllumazine synthase</fullName>
        <shortName evidence="7">DMRL synthase</shortName>
        <shortName evidence="7">LS</shortName>
        <shortName evidence="7">Lumazine synthase</shortName>
        <ecNumber evidence="3 7">2.5.1.78</ecNumber>
    </recommendedName>
</protein>
<dbReference type="Proteomes" id="UP000020218">
    <property type="component" value="Unassembled WGS sequence"/>
</dbReference>
<dbReference type="GO" id="GO:0000906">
    <property type="term" value="F:6,7-dimethyl-8-ribityllumazine synthase activity"/>
    <property type="evidence" value="ECO:0007669"/>
    <property type="project" value="UniProtKB-UniRule"/>
</dbReference>
<keyword evidence="9" id="KW-1185">Reference proteome</keyword>
<dbReference type="GO" id="GO:0009231">
    <property type="term" value="P:riboflavin biosynthetic process"/>
    <property type="evidence" value="ECO:0007669"/>
    <property type="project" value="UniProtKB-UniRule"/>
</dbReference>
<dbReference type="AlphaFoldDB" id="A0A011N0P0"/>
<comment type="catalytic activity">
    <reaction evidence="6 7">
        <text>(2S)-2-hydroxy-3-oxobutyl phosphate + 5-amino-6-(D-ribitylamino)uracil = 6,7-dimethyl-8-(1-D-ribityl)lumazine + phosphate + 2 H2O + H(+)</text>
        <dbReference type="Rhea" id="RHEA:26152"/>
        <dbReference type="ChEBI" id="CHEBI:15377"/>
        <dbReference type="ChEBI" id="CHEBI:15378"/>
        <dbReference type="ChEBI" id="CHEBI:15934"/>
        <dbReference type="ChEBI" id="CHEBI:43474"/>
        <dbReference type="ChEBI" id="CHEBI:58201"/>
        <dbReference type="ChEBI" id="CHEBI:58830"/>
        <dbReference type="EC" id="2.5.1.78"/>
    </reaction>
</comment>
<evidence type="ECO:0000256" key="5">
    <source>
        <dbReference type="ARBA" id="ARBA00022679"/>
    </source>
</evidence>
<feature type="binding site" evidence="7">
    <location>
        <begin position="98"/>
        <end position="100"/>
    </location>
    <ligand>
        <name>5-amino-6-(D-ribitylamino)uracil</name>
        <dbReference type="ChEBI" id="CHEBI:15934"/>
    </ligand>
</feature>
<gene>
    <name evidence="7 8" type="primary">ribH</name>
    <name evidence="8" type="ORF">AW08_01203</name>
</gene>
<evidence type="ECO:0000256" key="3">
    <source>
        <dbReference type="ARBA" id="ARBA00012664"/>
    </source>
</evidence>
<dbReference type="CDD" id="cd09209">
    <property type="entry name" value="Lumazine_synthase-I"/>
    <property type="match status" value="1"/>
</dbReference>
<feature type="binding site" evidence="7">
    <location>
        <begin position="74"/>
        <end position="76"/>
    </location>
    <ligand>
        <name>5-amino-6-(D-ribitylamino)uracil</name>
        <dbReference type="ChEBI" id="CHEBI:15934"/>
    </ligand>
</feature>
<evidence type="ECO:0000313" key="9">
    <source>
        <dbReference type="Proteomes" id="UP000020218"/>
    </source>
</evidence>
<dbReference type="Gene3D" id="3.40.50.960">
    <property type="entry name" value="Lumazine/riboflavin synthase"/>
    <property type="match status" value="1"/>
</dbReference>